<organism evidence="2 3">
    <name type="scientific">Allonocardiopsis opalescens</name>
    <dbReference type="NCBI Taxonomy" id="1144618"/>
    <lineage>
        <taxon>Bacteria</taxon>
        <taxon>Bacillati</taxon>
        <taxon>Actinomycetota</taxon>
        <taxon>Actinomycetes</taxon>
        <taxon>Streptosporangiales</taxon>
        <taxon>Allonocardiopsis</taxon>
    </lineage>
</organism>
<name>A0A2T0Q404_9ACTN</name>
<dbReference type="AlphaFoldDB" id="A0A2T0Q404"/>
<dbReference type="Proteomes" id="UP000237846">
    <property type="component" value="Unassembled WGS sequence"/>
</dbReference>
<comment type="caution">
    <text evidence="2">The sequence shown here is derived from an EMBL/GenBank/DDBJ whole genome shotgun (WGS) entry which is preliminary data.</text>
</comment>
<evidence type="ECO:0000256" key="1">
    <source>
        <dbReference type="SAM" id="Phobius"/>
    </source>
</evidence>
<keyword evidence="3" id="KW-1185">Reference proteome</keyword>
<evidence type="ECO:0000313" key="3">
    <source>
        <dbReference type="Proteomes" id="UP000237846"/>
    </source>
</evidence>
<keyword evidence="1" id="KW-0472">Membrane</keyword>
<feature type="transmembrane region" description="Helical" evidence="1">
    <location>
        <begin position="115"/>
        <end position="134"/>
    </location>
</feature>
<feature type="transmembrane region" description="Helical" evidence="1">
    <location>
        <begin position="18"/>
        <end position="38"/>
    </location>
</feature>
<keyword evidence="1" id="KW-1133">Transmembrane helix</keyword>
<protein>
    <submittedName>
        <fullName evidence="2">Uncharacterized protein DUF2752</fullName>
    </submittedName>
</protein>
<sequence length="146" mass="15191">MSPPGGRGRARGLRPHPLVAPLVLGALGAAATAVVALVDPNEPGHYPACPFLAATGWSCPGCGSLRAVHALTQGEILTAVGLNPLTVLLILPGLLLGWGYALYRAVRPSDRPVPVPHPAWLYGLLAVVIAFWVLRNVTMLGPYLGP</sequence>
<feature type="transmembrane region" description="Helical" evidence="1">
    <location>
        <begin position="85"/>
        <end position="103"/>
    </location>
</feature>
<evidence type="ECO:0000313" key="2">
    <source>
        <dbReference type="EMBL" id="PRX98527.1"/>
    </source>
</evidence>
<proteinExistence type="predicted"/>
<accession>A0A2T0Q404</accession>
<dbReference type="InterPro" id="IPR021215">
    <property type="entry name" value="DUF2752"/>
</dbReference>
<dbReference type="RefSeq" id="WP_106245731.1">
    <property type="nucleotide sequence ID" value="NZ_PVZC01000004.1"/>
</dbReference>
<dbReference type="OrthoDB" id="5966662at2"/>
<dbReference type="Pfam" id="PF10825">
    <property type="entry name" value="DUF2752"/>
    <property type="match status" value="1"/>
</dbReference>
<reference evidence="2 3" key="1">
    <citation type="submission" date="2018-03" db="EMBL/GenBank/DDBJ databases">
        <title>Genomic Encyclopedia of Archaeal and Bacterial Type Strains, Phase II (KMG-II): from individual species to whole genera.</title>
        <authorList>
            <person name="Goeker M."/>
        </authorList>
    </citation>
    <scope>NUCLEOTIDE SEQUENCE [LARGE SCALE GENOMIC DNA]</scope>
    <source>
        <strain evidence="2 3">DSM 45601</strain>
    </source>
</reference>
<gene>
    <name evidence="2" type="ORF">CLV72_104104</name>
</gene>
<keyword evidence="1" id="KW-0812">Transmembrane</keyword>
<dbReference type="EMBL" id="PVZC01000004">
    <property type="protein sequence ID" value="PRX98527.1"/>
    <property type="molecule type" value="Genomic_DNA"/>
</dbReference>